<comment type="similarity">
    <text evidence="1">Belongs to the prohibitin family.</text>
</comment>
<reference evidence="7" key="1">
    <citation type="submission" date="2023-08" db="EMBL/GenBank/DDBJ databases">
        <authorList>
            <person name="Chen Y."/>
            <person name="Shah S."/>
            <person name="Dougan E. K."/>
            <person name="Thang M."/>
            <person name="Chan C."/>
        </authorList>
    </citation>
    <scope>NUCLEOTIDE SEQUENCE</scope>
</reference>
<evidence type="ECO:0000256" key="2">
    <source>
        <dbReference type="ARBA" id="ARBA00022603"/>
    </source>
</evidence>
<organism evidence="7 8">
    <name type="scientific">Effrenium voratum</name>
    <dbReference type="NCBI Taxonomy" id="2562239"/>
    <lineage>
        <taxon>Eukaryota</taxon>
        <taxon>Sar</taxon>
        <taxon>Alveolata</taxon>
        <taxon>Dinophyceae</taxon>
        <taxon>Suessiales</taxon>
        <taxon>Symbiodiniaceae</taxon>
        <taxon>Effrenium</taxon>
    </lineage>
</organism>
<evidence type="ECO:0008006" key="9">
    <source>
        <dbReference type="Google" id="ProtNLM"/>
    </source>
</evidence>
<dbReference type="Pfam" id="PF01145">
    <property type="entry name" value="Band_7"/>
    <property type="match status" value="1"/>
</dbReference>
<evidence type="ECO:0000259" key="5">
    <source>
        <dbReference type="Pfam" id="PF00588"/>
    </source>
</evidence>
<evidence type="ECO:0000256" key="1">
    <source>
        <dbReference type="ARBA" id="ARBA00009658"/>
    </source>
</evidence>
<dbReference type="GO" id="GO:0016020">
    <property type="term" value="C:membrane"/>
    <property type="evidence" value="ECO:0007669"/>
    <property type="project" value="InterPro"/>
</dbReference>
<dbReference type="EMBL" id="CAUJNA010000382">
    <property type="protein sequence ID" value="CAJ1376321.1"/>
    <property type="molecule type" value="Genomic_DNA"/>
</dbReference>
<keyword evidence="4" id="KW-0472">Membrane</keyword>
<dbReference type="PANTHER" id="PTHR23222:SF0">
    <property type="entry name" value="PROHIBITIN 1"/>
    <property type="match status" value="1"/>
</dbReference>
<dbReference type="InterPro" id="IPR029026">
    <property type="entry name" value="tRNA_m1G_MTases_N"/>
</dbReference>
<gene>
    <name evidence="7" type="ORF">EVOR1521_LOCUS5414</name>
</gene>
<accession>A0AA36MLE8</accession>
<evidence type="ECO:0000256" key="4">
    <source>
        <dbReference type="SAM" id="Phobius"/>
    </source>
</evidence>
<protein>
    <recommendedName>
        <fullName evidence="9">Band 7 domain-containing protein</fullName>
    </recommendedName>
</protein>
<feature type="transmembrane region" description="Helical" evidence="4">
    <location>
        <begin position="387"/>
        <end position="407"/>
    </location>
</feature>
<dbReference type="InterPro" id="IPR000163">
    <property type="entry name" value="Prohibitin"/>
</dbReference>
<keyword evidence="4" id="KW-1133">Transmembrane helix</keyword>
<dbReference type="PANTHER" id="PTHR23222">
    <property type="entry name" value="PROHIBITIN"/>
    <property type="match status" value="1"/>
</dbReference>
<dbReference type="AlphaFoldDB" id="A0AA36MLE8"/>
<evidence type="ECO:0000256" key="3">
    <source>
        <dbReference type="ARBA" id="ARBA00022679"/>
    </source>
</evidence>
<dbReference type="Gene3D" id="3.40.1280.10">
    <property type="match status" value="1"/>
</dbReference>
<dbReference type="Pfam" id="PF00588">
    <property type="entry name" value="SpoU_methylase"/>
    <property type="match status" value="1"/>
</dbReference>
<keyword evidence="2" id="KW-0489">Methyltransferase</keyword>
<dbReference type="GO" id="GO:0008173">
    <property type="term" value="F:RNA methyltransferase activity"/>
    <property type="evidence" value="ECO:0007669"/>
    <property type="project" value="InterPro"/>
</dbReference>
<dbReference type="GO" id="GO:0003723">
    <property type="term" value="F:RNA binding"/>
    <property type="evidence" value="ECO:0007669"/>
    <property type="project" value="InterPro"/>
</dbReference>
<keyword evidence="8" id="KW-1185">Reference proteome</keyword>
<sequence>MQPWLIGVVVTSVVLMTVLFVLSFDSLEYQEYGLNCNYLSESVEKEPYSAGRYYLGITNRFLKFPRTVKSIAFINDWNEGQQGPALMSRTRDGLTVQLEVSFQYQLKFDELYDMWSILGLDYEKTFVRMAIEQLTTATTNHNAHFFFRNRTFVSMEMHKVLDDHFQKHGFAEVPFFQLRTVHLPNEFEDAIRETQVQEQHIAIARLEQLTKKVSYGTEVLKAKQAVQKLHNEAAGEAQAIATKNSAYCQQYKLTQQLQAEALKNVAASTTWETGELLDYLSIRRSGFAAAEELRGRAKLSETMQGLTLEGWCEEALWRWKMALGPDGQVKEHSRPSSVLSLLLLFVLLCAAAAALVDYPFQEVMQDWWPTPEPPIETDAESAPRSGMLMLVLCIITTVQLVALVLVVNCCGGGGRYNVNAVPKGRRGFLVVARPAFALNSMGLLCGSLRRDCHIFDLFLSYALPLMPVSRPLSLHIGQCDRSMKLEAAWSSTRQERVARLQRELLFLGEETPLERIQLKAPRSWRQVEPFLEPQSPEDRGLAMLPGRARSLAGRLVEELQRGRQAAASELRNWDRSAEERQQLATGAVPLSVLVDGLEPQEVGCLLRTCEAAGVQELVLCGETAGPPDKKVLKTSLKAEEFLPHRRGSALDQELQKLRQAGVQTWILDLEQEPDVWTRHPTFPECSALQSPVALALSAVTPAMPLSVPRIRAPARLTTIGSVGCSPAVIGSVVIYKLAW</sequence>
<dbReference type="GO" id="GO:0032259">
    <property type="term" value="P:methylation"/>
    <property type="evidence" value="ECO:0007669"/>
    <property type="project" value="UniProtKB-KW"/>
</dbReference>
<dbReference type="Proteomes" id="UP001178507">
    <property type="component" value="Unassembled WGS sequence"/>
</dbReference>
<feature type="transmembrane region" description="Helical" evidence="4">
    <location>
        <begin position="6"/>
        <end position="24"/>
    </location>
</feature>
<comment type="caution">
    <text evidence="7">The sequence shown here is derived from an EMBL/GenBank/DDBJ whole genome shotgun (WGS) entry which is preliminary data.</text>
</comment>
<keyword evidence="4" id="KW-0812">Transmembrane</keyword>
<dbReference type="GO" id="GO:0006396">
    <property type="term" value="P:RNA processing"/>
    <property type="evidence" value="ECO:0007669"/>
    <property type="project" value="InterPro"/>
</dbReference>
<name>A0AA36MLE8_9DINO</name>
<dbReference type="InterPro" id="IPR029028">
    <property type="entry name" value="Alpha/beta_knot_MTases"/>
</dbReference>
<feature type="transmembrane region" description="Helical" evidence="4">
    <location>
        <begin position="338"/>
        <end position="360"/>
    </location>
</feature>
<evidence type="ECO:0000259" key="6">
    <source>
        <dbReference type="Pfam" id="PF01145"/>
    </source>
</evidence>
<feature type="domain" description="Band 7" evidence="6">
    <location>
        <begin position="47"/>
        <end position="208"/>
    </location>
</feature>
<dbReference type="SUPFAM" id="SSF75217">
    <property type="entry name" value="alpha/beta knot"/>
    <property type="match status" value="1"/>
</dbReference>
<feature type="domain" description="tRNA/rRNA methyltransferase SpoU type" evidence="5">
    <location>
        <begin position="593"/>
        <end position="672"/>
    </location>
</feature>
<evidence type="ECO:0000313" key="7">
    <source>
        <dbReference type="EMBL" id="CAJ1376321.1"/>
    </source>
</evidence>
<keyword evidence="3" id="KW-0808">Transferase</keyword>
<evidence type="ECO:0000313" key="8">
    <source>
        <dbReference type="Proteomes" id="UP001178507"/>
    </source>
</evidence>
<feature type="non-terminal residue" evidence="7">
    <location>
        <position position="1"/>
    </location>
</feature>
<proteinExistence type="inferred from homology"/>
<dbReference type="InterPro" id="IPR001537">
    <property type="entry name" value="SpoU_MeTrfase"/>
</dbReference>
<dbReference type="InterPro" id="IPR001107">
    <property type="entry name" value="Band_7"/>
</dbReference>